<dbReference type="Proteomes" id="UP000268313">
    <property type="component" value="Unassembled WGS sequence"/>
</dbReference>
<feature type="compositionally biased region" description="Polar residues" evidence="1">
    <location>
        <begin position="37"/>
        <end position="47"/>
    </location>
</feature>
<evidence type="ECO:0000313" key="3">
    <source>
        <dbReference type="Proteomes" id="UP000268313"/>
    </source>
</evidence>
<sequence>MRTHSILSRGSRPMRRLLAAVPLFALVGCSYVGVGLTPTSRLGNHPSSPAGPVSIRVGKSGDTLETPETEKKEEAAPAKESSTAEASDAPGATQ</sequence>
<evidence type="ECO:0000313" key="2">
    <source>
        <dbReference type="EMBL" id="RKG96181.1"/>
    </source>
</evidence>
<accession>A0A3A8K100</accession>
<comment type="caution">
    <text evidence="2">The sequence shown here is derived from an EMBL/GenBank/DDBJ whole genome shotgun (WGS) entry which is preliminary data.</text>
</comment>
<feature type="compositionally biased region" description="Low complexity" evidence="1">
    <location>
        <begin position="78"/>
        <end position="87"/>
    </location>
</feature>
<name>A0A3A8K100_9BACT</name>
<feature type="compositionally biased region" description="Basic and acidic residues" evidence="1">
    <location>
        <begin position="68"/>
        <end position="77"/>
    </location>
</feature>
<keyword evidence="3" id="KW-1185">Reference proteome</keyword>
<gene>
    <name evidence="2" type="ORF">D7X32_36815</name>
</gene>
<proteinExistence type="predicted"/>
<feature type="region of interest" description="Disordered" evidence="1">
    <location>
        <begin position="37"/>
        <end position="94"/>
    </location>
</feature>
<dbReference type="EMBL" id="RAWE01000224">
    <property type="protein sequence ID" value="RKG96181.1"/>
    <property type="molecule type" value="Genomic_DNA"/>
</dbReference>
<evidence type="ECO:0000256" key="1">
    <source>
        <dbReference type="SAM" id="MobiDB-lite"/>
    </source>
</evidence>
<reference evidence="3" key="1">
    <citation type="submission" date="2018-09" db="EMBL/GenBank/DDBJ databases">
        <authorList>
            <person name="Livingstone P.G."/>
            <person name="Whitworth D.E."/>
        </authorList>
    </citation>
    <scope>NUCLEOTIDE SEQUENCE [LARGE SCALE GENOMIC DNA]</scope>
    <source>
        <strain evidence="3">CA043D</strain>
    </source>
</reference>
<dbReference type="PROSITE" id="PS51257">
    <property type="entry name" value="PROKAR_LIPOPROTEIN"/>
    <property type="match status" value="1"/>
</dbReference>
<protein>
    <recommendedName>
        <fullName evidence="4">Lipoprotein</fullName>
    </recommendedName>
</protein>
<dbReference type="AlphaFoldDB" id="A0A3A8K100"/>
<evidence type="ECO:0008006" key="4">
    <source>
        <dbReference type="Google" id="ProtNLM"/>
    </source>
</evidence>
<organism evidence="2 3">
    <name type="scientific">Corallococcus carmarthensis</name>
    <dbReference type="NCBI Taxonomy" id="2316728"/>
    <lineage>
        <taxon>Bacteria</taxon>
        <taxon>Pseudomonadati</taxon>
        <taxon>Myxococcota</taxon>
        <taxon>Myxococcia</taxon>
        <taxon>Myxococcales</taxon>
        <taxon>Cystobacterineae</taxon>
        <taxon>Myxococcaceae</taxon>
        <taxon>Corallococcus</taxon>
    </lineage>
</organism>